<dbReference type="SMART" id="SM00347">
    <property type="entry name" value="HTH_MARR"/>
    <property type="match status" value="1"/>
</dbReference>
<evidence type="ECO:0000259" key="2">
    <source>
        <dbReference type="PROSITE" id="PS50995"/>
    </source>
</evidence>
<dbReference type="EMBL" id="JAROCG010000001">
    <property type="protein sequence ID" value="MDN4610029.1"/>
    <property type="molecule type" value="Genomic_DNA"/>
</dbReference>
<evidence type="ECO:0000313" key="4">
    <source>
        <dbReference type="Proteomes" id="UP001174209"/>
    </source>
</evidence>
<dbReference type="InterPro" id="IPR036388">
    <property type="entry name" value="WH-like_DNA-bd_sf"/>
</dbReference>
<dbReference type="RefSeq" id="WP_301224901.1">
    <property type="nucleotide sequence ID" value="NZ_JAROCG010000001.1"/>
</dbReference>
<accession>A0ABT8JXY9</accession>
<protein>
    <submittedName>
        <fullName evidence="3">MarR family transcriptional regulator</fullName>
    </submittedName>
</protein>
<comment type="caution">
    <text evidence="3">The sequence shown here is derived from an EMBL/GenBank/DDBJ whole genome shotgun (WGS) entry which is preliminary data.</text>
</comment>
<dbReference type="PROSITE" id="PS50995">
    <property type="entry name" value="HTH_MARR_2"/>
    <property type="match status" value="1"/>
</dbReference>
<organism evidence="3 4">
    <name type="scientific">Arthrobacter burdickii</name>
    <dbReference type="NCBI Taxonomy" id="3035920"/>
    <lineage>
        <taxon>Bacteria</taxon>
        <taxon>Bacillati</taxon>
        <taxon>Actinomycetota</taxon>
        <taxon>Actinomycetes</taxon>
        <taxon>Micrococcales</taxon>
        <taxon>Micrococcaceae</taxon>
        <taxon>Arthrobacter</taxon>
    </lineage>
</organism>
<dbReference type="InterPro" id="IPR036390">
    <property type="entry name" value="WH_DNA-bd_sf"/>
</dbReference>
<dbReference type="InterPro" id="IPR039422">
    <property type="entry name" value="MarR/SlyA-like"/>
</dbReference>
<proteinExistence type="predicted"/>
<dbReference type="SUPFAM" id="SSF46785">
    <property type="entry name" value="Winged helix' DNA-binding domain"/>
    <property type="match status" value="1"/>
</dbReference>
<dbReference type="InterPro" id="IPR000835">
    <property type="entry name" value="HTH_MarR-typ"/>
</dbReference>
<dbReference type="PANTHER" id="PTHR33164:SF89">
    <property type="entry name" value="MARR FAMILY REGULATORY PROTEIN"/>
    <property type="match status" value="1"/>
</dbReference>
<dbReference type="Gene3D" id="1.10.10.10">
    <property type="entry name" value="Winged helix-like DNA-binding domain superfamily/Winged helix DNA-binding domain"/>
    <property type="match status" value="1"/>
</dbReference>
<dbReference type="PRINTS" id="PR00598">
    <property type="entry name" value="HTHMARR"/>
</dbReference>
<evidence type="ECO:0000313" key="3">
    <source>
        <dbReference type="EMBL" id="MDN4610029.1"/>
    </source>
</evidence>
<gene>
    <name evidence="3" type="ORF">P5G52_04030</name>
</gene>
<dbReference type="PANTHER" id="PTHR33164">
    <property type="entry name" value="TRANSCRIPTIONAL REGULATOR, MARR FAMILY"/>
    <property type="match status" value="1"/>
</dbReference>
<dbReference type="Proteomes" id="UP001174209">
    <property type="component" value="Unassembled WGS sequence"/>
</dbReference>
<name>A0ABT8JXY9_9MICC</name>
<feature type="region of interest" description="Disordered" evidence="1">
    <location>
        <begin position="143"/>
        <end position="168"/>
    </location>
</feature>
<sequence>MDSASSQPKRTAFLLSQLGALASSRFAERTREIGLTPTEAGVLRLVGRSPGLSQRVLADRLGAVPSRVVSLIDSLQARGLVERERSRADRRNHELRLTPEGGEVLRRLREIAEAHEAEFVAPLTGEQSAQLGHLLAQLAGANTLDPDLHGDPGRGDGDGGSIRSTHRP</sequence>
<reference evidence="3" key="1">
    <citation type="submission" date="2023-06" db="EMBL/GenBank/DDBJ databases">
        <title>MT1 and MT2 Draft Genomes of Novel Species.</title>
        <authorList>
            <person name="Venkateswaran K."/>
        </authorList>
    </citation>
    <scope>NUCLEOTIDE SEQUENCE</scope>
    <source>
        <strain evidence="3">IIF3SC-B10</strain>
    </source>
</reference>
<dbReference type="Pfam" id="PF12802">
    <property type="entry name" value="MarR_2"/>
    <property type="match status" value="1"/>
</dbReference>
<feature type="domain" description="HTH marR-type" evidence="2">
    <location>
        <begin position="11"/>
        <end position="140"/>
    </location>
</feature>
<keyword evidence="4" id="KW-1185">Reference proteome</keyword>
<feature type="compositionally biased region" description="Basic and acidic residues" evidence="1">
    <location>
        <begin position="146"/>
        <end position="157"/>
    </location>
</feature>
<evidence type="ECO:0000256" key="1">
    <source>
        <dbReference type="SAM" id="MobiDB-lite"/>
    </source>
</evidence>